<proteinExistence type="predicted"/>
<evidence type="ECO:0000259" key="8">
    <source>
        <dbReference type="Pfam" id="PF23299"/>
    </source>
</evidence>
<feature type="region of interest" description="Disordered" evidence="6">
    <location>
        <begin position="1"/>
        <end position="23"/>
    </location>
</feature>
<dbReference type="Pfam" id="PF23299">
    <property type="entry name" value="DUF7081"/>
    <property type="match status" value="1"/>
</dbReference>
<keyword evidence="4" id="KW-0862">Zinc</keyword>
<feature type="domain" description="Oberon-like PHD finger" evidence="7">
    <location>
        <begin position="211"/>
        <end position="345"/>
    </location>
</feature>
<dbReference type="InterPro" id="IPR032881">
    <property type="entry name" value="Oberon-like_PHD"/>
</dbReference>
<organism evidence="10">
    <name type="scientific">Eucalyptus grandis</name>
    <name type="common">Flooded gum</name>
    <dbReference type="NCBI Taxonomy" id="71139"/>
    <lineage>
        <taxon>Eukaryota</taxon>
        <taxon>Viridiplantae</taxon>
        <taxon>Streptophyta</taxon>
        <taxon>Embryophyta</taxon>
        <taxon>Tracheophyta</taxon>
        <taxon>Spermatophyta</taxon>
        <taxon>Magnoliopsida</taxon>
        <taxon>eudicotyledons</taxon>
        <taxon>Gunneridae</taxon>
        <taxon>Pentapetalae</taxon>
        <taxon>rosids</taxon>
        <taxon>malvids</taxon>
        <taxon>Myrtales</taxon>
        <taxon>Myrtaceae</taxon>
        <taxon>Myrtoideae</taxon>
        <taxon>Eucalypteae</taxon>
        <taxon>Eucalyptus</taxon>
    </lineage>
</organism>
<dbReference type="OrthoDB" id="1852608at2759"/>
<dbReference type="PANTHER" id="PTHR33345">
    <property type="entry name" value="ADAPTER PROTEIN, PUTATIVE-RELATED"/>
    <property type="match status" value="1"/>
</dbReference>
<evidence type="ECO:0000256" key="3">
    <source>
        <dbReference type="ARBA" id="ARBA00022771"/>
    </source>
</evidence>
<dbReference type="GO" id="GO:0008270">
    <property type="term" value="F:zinc ion binding"/>
    <property type="evidence" value="ECO:0007669"/>
    <property type="project" value="UniProtKB-KW"/>
</dbReference>
<evidence type="ECO:0000259" key="9">
    <source>
        <dbReference type="Pfam" id="PF24590"/>
    </source>
</evidence>
<dbReference type="Pfam" id="PF07227">
    <property type="entry name" value="PHD_Oberon"/>
    <property type="match status" value="1"/>
</dbReference>
<evidence type="ECO:0000256" key="4">
    <source>
        <dbReference type="ARBA" id="ARBA00022833"/>
    </source>
</evidence>
<dbReference type="OMA" id="GHCIQRG"/>
<evidence type="ECO:0000259" key="7">
    <source>
        <dbReference type="Pfam" id="PF07227"/>
    </source>
</evidence>
<evidence type="ECO:0000256" key="1">
    <source>
        <dbReference type="ARBA" id="ARBA00004123"/>
    </source>
</evidence>
<dbReference type="AlphaFoldDB" id="A0A059B3L1"/>
<dbReference type="GO" id="GO:0005634">
    <property type="term" value="C:nucleus"/>
    <property type="evidence" value="ECO:0007669"/>
    <property type="project" value="UniProtKB-SubCell"/>
</dbReference>
<dbReference type="EMBL" id="KK198760">
    <property type="protein sequence ID" value="KCW60724.1"/>
    <property type="molecule type" value="Genomic_DNA"/>
</dbReference>
<accession>A0A059B3L1</accession>
<dbReference type="FunCoup" id="A0A059B3L1">
    <property type="interactions" value="2552"/>
</dbReference>
<evidence type="ECO:0000256" key="6">
    <source>
        <dbReference type="SAM" id="MobiDB-lite"/>
    </source>
</evidence>
<comment type="subcellular location">
    <subcellularLocation>
        <location evidence="1">Nucleus</location>
    </subcellularLocation>
</comment>
<dbReference type="STRING" id="71139.A0A059B3L1"/>
<reference evidence="10" key="1">
    <citation type="submission" date="2013-07" db="EMBL/GenBank/DDBJ databases">
        <title>The genome of Eucalyptus grandis.</title>
        <authorList>
            <person name="Schmutz J."/>
            <person name="Hayes R."/>
            <person name="Myburg A."/>
            <person name="Tuskan G."/>
            <person name="Grattapaglia D."/>
            <person name="Rokhsar D.S."/>
        </authorList>
    </citation>
    <scope>NUCLEOTIDE SEQUENCE</scope>
    <source>
        <tissue evidence="10">Leaf extractions</tissue>
    </source>
</reference>
<evidence type="ECO:0000256" key="5">
    <source>
        <dbReference type="ARBA" id="ARBA00023242"/>
    </source>
</evidence>
<dbReference type="InterPro" id="IPR055508">
    <property type="entry name" value="DUF7081"/>
</dbReference>
<feature type="domain" description="DUF7081" evidence="8">
    <location>
        <begin position="79"/>
        <end position="171"/>
    </location>
</feature>
<dbReference type="Gramene" id="KCW60723">
    <property type="protein sequence ID" value="KCW60723"/>
    <property type="gene ID" value="EUGRSUZ_H03453"/>
</dbReference>
<gene>
    <name evidence="10" type="ORF">EUGRSUZ_H03453</name>
</gene>
<evidence type="ECO:0000313" key="10">
    <source>
        <dbReference type="EMBL" id="KCW60723.1"/>
    </source>
</evidence>
<keyword evidence="3" id="KW-0863">Zinc-finger</keyword>
<dbReference type="Pfam" id="PF24590">
    <property type="entry name" value="DUF7615"/>
    <property type="match status" value="1"/>
</dbReference>
<name>A0A059B3L1_EUCGR</name>
<dbReference type="PANTHER" id="PTHR33345:SF6">
    <property type="entry name" value="OS03G0747200 PROTEIN"/>
    <property type="match status" value="1"/>
</dbReference>
<dbReference type="EMBL" id="KK198760">
    <property type="protein sequence ID" value="KCW60723.1"/>
    <property type="molecule type" value="Genomic_DNA"/>
</dbReference>
<dbReference type="InterPro" id="IPR056034">
    <property type="entry name" value="DUF7615"/>
</dbReference>
<sequence length="536" mass="59962">MTPHRLGESMGIDMTKESNGNVHASVTCENRESTEIDSTNDSNGDMPVIMPCQMPQECTETNITDESSGNVSTAEELLPIICNESGEGLPYAPEDFPLPGDKWRWRVGKRVAVSGDYKDRYLYLPKRLHCQDQSLRRPFASKLSVERYIRTTFPNVDVDAFFNSFSWKVPSKNLPLPSGVMERRPFFTLHHEEIGDHSQSDSPSGTLRCKARNKLCSSLIEQPEEAARTSIPCDFCCIEPGFCRDCCCILCFKVITSANGGYNYIKCEALSDEGHICGHLAHLDCALQAYMAGTVGGSIGLDAQYYCRRCDAKTELVSHVTRLFEACKSIDSQEEQEKALKLGSCLLRGSLNMSAKILLNRIQSALTMLRCGTRLDNIQTDESKSVVSSNGDPSLEGTLYRDALDFRTHLSADESISFDFQTPSVQLDDEIDQILRSLRKSQELEYRVAEEQLNAQKSYLHNLYQQLKQESSQLACQKSPANSDDLLNIVLSRNNQIKHEVEKLKEMKEIAKGFGMTPKSILKGHFSLDVDTGEAH</sequence>
<keyword evidence="2" id="KW-0479">Metal-binding</keyword>
<evidence type="ECO:0000256" key="2">
    <source>
        <dbReference type="ARBA" id="ARBA00022723"/>
    </source>
</evidence>
<dbReference type="eggNOG" id="ENOG502QUYB">
    <property type="taxonomic scope" value="Eukaryota"/>
</dbReference>
<keyword evidence="5" id="KW-0539">Nucleus</keyword>
<dbReference type="Gramene" id="KCW60724">
    <property type="protein sequence ID" value="KCW60724"/>
    <property type="gene ID" value="EUGRSUZ_H03453"/>
</dbReference>
<protein>
    <submittedName>
        <fullName evidence="10">Uncharacterized protein</fullName>
    </submittedName>
</protein>
<dbReference type="KEGG" id="egr:104414792"/>
<feature type="domain" description="DUF7615" evidence="9">
    <location>
        <begin position="422"/>
        <end position="525"/>
    </location>
</feature>